<keyword evidence="7 8" id="KW-0472">Membrane</keyword>
<evidence type="ECO:0000256" key="2">
    <source>
        <dbReference type="ARBA" id="ARBA00007776"/>
    </source>
</evidence>
<accession>A0AAJ2NNW5</accession>
<dbReference type="GO" id="GO:0008360">
    <property type="term" value="P:regulation of cell shape"/>
    <property type="evidence" value="ECO:0007669"/>
    <property type="project" value="UniProtKB-KW"/>
</dbReference>
<keyword evidence="3" id="KW-1003">Cell membrane</keyword>
<dbReference type="GO" id="GO:0005886">
    <property type="term" value="C:plasma membrane"/>
    <property type="evidence" value="ECO:0007669"/>
    <property type="project" value="UniProtKB-SubCell"/>
</dbReference>
<dbReference type="Proteomes" id="UP001285636">
    <property type="component" value="Unassembled WGS sequence"/>
</dbReference>
<evidence type="ECO:0000256" key="1">
    <source>
        <dbReference type="ARBA" id="ARBA00004651"/>
    </source>
</evidence>
<proteinExistence type="inferred from homology"/>
<comment type="subcellular location">
    <subcellularLocation>
        <location evidence="1">Cell membrane</location>
        <topology evidence="1">Multi-pass membrane protein</topology>
    </subcellularLocation>
</comment>
<protein>
    <submittedName>
        <fullName evidence="9">Rod shape-determining protein MreD</fullName>
    </submittedName>
</protein>
<dbReference type="InterPro" id="IPR007227">
    <property type="entry name" value="Cell_shape_determining_MreD"/>
</dbReference>
<evidence type="ECO:0000256" key="4">
    <source>
        <dbReference type="ARBA" id="ARBA00022692"/>
    </source>
</evidence>
<evidence type="ECO:0000313" key="10">
    <source>
        <dbReference type="Proteomes" id="UP001285636"/>
    </source>
</evidence>
<evidence type="ECO:0000313" key="9">
    <source>
        <dbReference type="EMBL" id="MDV2885800.1"/>
    </source>
</evidence>
<dbReference type="AlphaFoldDB" id="A0AAJ2NNW5"/>
<keyword evidence="6 8" id="KW-1133">Transmembrane helix</keyword>
<keyword evidence="5" id="KW-0133">Cell shape</keyword>
<feature type="transmembrane region" description="Helical" evidence="8">
    <location>
        <begin position="6"/>
        <end position="24"/>
    </location>
</feature>
<evidence type="ECO:0000256" key="6">
    <source>
        <dbReference type="ARBA" id="ARBA00022989"/>
    </source>
</evidence>
<evidence type="ECO:0000256" key="7">
    <source>
        <dbReference type="ARBA" id="ARBA00023136"/>
    </source>
</evidence>
<dbReference type="Pfam" id="PF04093">
    <property type="entry name" value="MreD"/>
    <property type="match status" value="1"/>
</dbReference>
<feature type="transmembrane region" description="Helical" evidence="8">
    <location>
        <begin position="75"/>
        <end position="93"/>
    </location>
</feature>
<dbReference type="RefSeq" id="WP_323466823.1">
    <property type="nucleotide sequence ID" value="NZ_CP144224.1"/>
</dbReference>
<dbReference type="EMBL" id="JAWJAY010000002">
    <property type="protein sequence ID" value="MDV2885800.1"/>
    <property type="molecule type" value="Genomic_DNA"/>
</dbReference>
<keyword evidence="4 8" id="KW-0812">Transmembrane</keyword>
<evidence type="ECO:0000256" key="5">
    <source>
        <dbReference type="ARBA" id="ARBA00022960"/>
    </source>
</evidence>
<organism evidence="9 10">
    <name type="scientific">Alkalihalophilus pseudofirmus</name>
    <name type="common">Bacillus pseudofirmus</name>
    <dbReference type="NCBI Taxonomy" id="79885"/>
    <lineage>
        <taxon>Bacteria</taxon>
        <taxon>Bacillati</taxon>
        <taxon>Bacillota</taxon>
        <taxon>Bacilli</taxon>
        <taxon>Bacillales</taxon>
        <taxon>Bacillaceae</taxon>
        <taxon>Alkalihalophilus</taxon>
    </lineage>
</organism>
<sequence>MSRAYLPTLLLLALVIEGSLYPFFMPERYGSDLIMVPRFLVVLLVFIGIFTGRSTSLVYALCFGVIYDVVYTELLGVYVFGFAVVGYVFALSYKQIQDSILVPILLALVAVALFDYYQYGLFRLIGITDMGGQAFVFDRLLPTLLLNGALAIVVLYPVKKLCMHVQHNSRLRER</sequence>
<dbReference type="NCBIfam" id="TIGR03426">
    <property type="entry name" value="shape_MreD"/>
    <property type="match status" value="1"/>
</dbReference>
<feature type="transmembrane region" description="Helical" evidence="8">
    <location>
        <begin position="100"/>
        <end position="119"/>
    </location>
</feature>
<feature type="transmembrane region" description="Helical" evidence="8">
    <location>
        <begin position="139"/>
        <end position="158"/>
    </location>
</feature>
<gene>
    <name evidence="9" type="primary">mreD</name>
    <name evidence="9" type="ORF">RYX45_11470</name>
</gene>
<evidence type="ECO:0000256" key="8">
    <source>
        <dbReference type="SAM" id="Phobius"/>
    </source>
</evidence>
<reference evidence="9" key="1">
    <citation type="submission" date="2023-10" db="EMBL/GenBank/DDBJ databases">
        <title>Screening of Alkalihalophilus pseudofirmusBZ-TG-HK211 and Its Alleviation of Salt Stress on Rapeseed Growth.</title>
        <authorList>
            <person name="Zhao B."/>
            <person name="Guo T."/>
        </authorList>
    </citation>
    <scope>NUCLEOTIDE SEQUENCE</scope>
    <source>
        <strain evidence="9">BZ-TG-HK211</strain>
    </source>
</reference>
<evidence type="ECO:0000256" key="3">
    <source>
        <dbReference type="ARBA" id="ARBA00022475"/>
    </source>
</evidence>
<comment type="caution">
    <text evidence="9">The sequence shown here is derived from an EMBL/GenBank/DDBJ whole genome shotgun (WGS) entry which is preliminary data.</text>
</comment>
<comment type="similarity">
    <text evidence="2">Belongs to the MreD family.</text>
</comment>
<feature type="transmembrane region" description="Helical" evidence="8">
    <location>
        <begin position="36"/>
        <end position="69"/>
    </location>
</feature>
<name>A0AAJ2NNW5_ALKPS</name>